<dbReference type="PANTHER" id="PTHR44858:SF1">
    <property type="entry name" value="UDP-N-ACETYLGLUCOSAMINE--PEPTIDE N-ACETYLGLUCOSAMINYLTRANSFERASE SPINDLY-RELATED"/>
    <property type="match status" value="1"/>
</dbReference>
<dbReference type="InterPro" id="IPR019734">
    <property type="entry name" value="TPR_rpt"/>
</dbReference>
<evidence type="ECO:0000256" key="1">
    <source>
        <dbReference type="ARBA" id="ARBA00022737"/>
    </source>
</evidence>
<dbReference type="Gene3D" id="1.25.40.10">
    <property type="entry name" value="Tetratricopeptide repeat domain"/>
    <property type="match status" value="8"/>
</dbReference>
<sequence>MDRPVKKGLGALADLALTFHQTQSQQGEIEKQTKILTDPAIDQKTRNAALFDRGYAYLLAEKDDLAVADFTTLIETGQETEEEHAETLYNRARAYWNLQDLPREREDLLAITQLADAPADLKSRAHIQLGYSFGELKEPEQEAFHYNAAYEVDGAPADVRYDAKIRLARAFNTQARYEQTEQLLSWLLSQEDVPHAQRIEALHSYSVALDHMDRPEDAILNYTTIIRMPEANNFDRSEAYYWRGHLLDYIERHEEAVRDFSAVLRMEGLDPWTTARALFARGCVNGKRERADEELADFTRLIELRYEPLDPRVEHYRIRAYARRGYALKQLERPEEAIADFNIVLADKNLTPYQTADALIDRGSALAMAERYSQAIDDFNAVLALADLPAESASSLVSDALWYKSLVLADLNQLNESIEVQTELLALPDISIALRLRTLNRRGYHYYRTGQPSEAQADFQFVFEHAEASAWQRSYALTFFAEICIDQGNAPLAIEHLKQAAQVEEVPTNQRARICWFEGQALALEQQHHAAIDSFTRGLAYEDVTPYMQHSLREDRAASYLALRQEQQAIADYDAAVAIDGLDGETIAGTYYSCGNAYYTLKQYETAQQHYAKVLASDEVSPELEILALYAHALCHDRTKNYAEAVEEYRQLVQRDDVVGEQEADFLYALANTHSKAKQYAQSEAIYQAVIDHEATDPVLKAKAIINSGVDFELQFRFDEALARFTEVLQHNAGPEGWRARAHCNRASCYYHLGQFELVVQETELALAEEQIEDNDYAESFFFYGTALAYLGRFDEALAQHEKTLDLEYDDVDEQAEVYLFRGITYKRMQKWDEALADFRQGIAIAKENSFQHAVGLRHLGEVLLRQGMPVEAAKALYAALALEKLSPRDTEEAQALLREIA</sequence>
<dbReference type="AlphaFoldDB" id="A0A2S8GDQ9"/>
<dbReference type="PANTHER" id="PTHR44858">
    <property type="entry name" value="TETRATRICOPEPTIDE REPEAT PROTEIN 6"/>
    <property type="match status" value="1"/>
</dbReference>
<keyword evidence="2 3" id="KW-0802">TPR repeat</keyword>
<evidence type="ECO:0000256" key="3">
    <source>
        <dbReference type="PROSITE-ProRule" id="PRU00339"/>
    </source>
</evidence>
<keyword evidence="1" id="KW-0677">Repeat</keyword>
<dbReference type="Pfam" id="PF13432">
    <property type="entry name" value="TPR_16"/>
    <property type="match status" value="2"/>
</dbReference>
<dbReference type="SMART" id="SM00028">
    <property type="entry name" value="TPR"/>
    <property type="match status" value="19"/>
</dbReference>
<dbReference type="Pfam" id="PF13181">
    <property type="entry name" value="TPR_8"/>
    <property type="match status" value="1"/>
</dbReference>
<gene>
    <name evidence="4" type="ORF">C5Y98_01805</name>
</gene>
<dbReference type="Proteomes" id="UP000239388">
    <property type="component" value="Unassembled WGS sequence"/>
</dbReference>
<dbReference type="InterPro" id="IPR011990">
    <property type="entry name" value="TPR-like_helical_dom_sf"/>
</dbReference>
<comment type="caution">
    <text evidence="4">The sequence shown here is derived from an EMBL/GenBank/DDBJ whole genome shotgun (WGS) entry which is preliminary data.</text>
</comment>
<feature type="repeat" description="TPR" evidence="3">
    <location>
        <begin position="778"/>
        <end position="811"/>
    </location>
</feature>
<reference evidence="4 5" key="1">
    <citation type="submission" date="2018-02" db="EMBL/GenBank/DDBJ databases">
        <title>Comparative genomes isolates from brazilian mangrove.</title>
        <authorList>
            <person name="Araujo J.E."/>
            <person name="Taketani R.G."/>
            <person name="Silva M.C.P."/>
            <person name="Loureco M.V."/>
            <person name="Andreote F.D."/>
        </authorList>
    </citation>
    <scope>NUCLEOTIDE SEQUENCE [LARGE SCALE GENOMIC DNA]</scope>
    <source>
        <strain evidence="4 5">NAP PRIS-MGV</strain>
    </source>
</reference>
<proteinExistence type="predicted"/>
<evidence type="ECO:0000256" key="2">
    <source>
        <dbReference type="ARBA" id="ARBA00022803"/>
    </source>
</evidence>
<dbReference type="Pfam" id="PF13424">
    <property type="entry name" value="TPR_12"/>
    <property type="match status" value="1"/>
</dbReference>
<evidence type="ECO:0000313" key="5">
    <source>
        <dbReference type="Proteomes" id="UP000239388"/>
    </source>
</evidence>
<evidence type="ECO:0000313" key="4">
    <source>
        <dbReference type="EMBL" id="PQO42597.1"/>
    </source>
</evidence>
<feature type="repeat" description="TPR" evidence="3">
    <location>
        <begin position="816"/>
        <end position="849"/>
    </location>
</feature>
<dbReference type="EMBL" id="PUIB01000003">
    <property type="protein sequence ID" value="PQO42597.1"/>
    <property type="molecule type" value="Genomic_DNA"/>
</dbReference>
<feature type="repeat" description="TPR" evidence="3">
    <location>
        <begin position="588"/>
        <end position="621"/>
    </location>
</feature>
<protein>
    <submittedName>
        <fullName evidence="4">Uncharacterized protein</fullName>
    </submittedName>
</protein>
<dbReference type="SUPFAM" id="SSF48452">
    <property type="entry name" value="TPR-like"/>
    <property type="match status" value="4"/>
</dbReference>
<dbReference type="RefSeq" id="WP_105351062.1">
    <property type="nucleotide sequence ID" value="NZ_PUIB01000003.1"/>
</dbReference>
<dbReference type="PROSITE" id="PS50005">
    <property type="entry name" value="TPR"/>
    <property type="match status" value="3"/>
</dbReference>
<accession>A0A2S8GDQ9</accession>
<name>A0A2S8GDQ9_9BACT</name>
<dbReference type="InterPro" id="IPR050498">
    <property type="entry name" value="Ycf3"/>
</dbReference>
<organism evidence="4 5">
    <name type="scientific">Blastopirellula marina</name>
    <dbReference type="NCBI Taxonomy" id="124"/>
    <lineage>
        <taxon>Bacteria</taxon>
        <taxon>Pseudomonadati</taxon>
        <taxon>Planctomycetota</taxon>
        <taxon>Planctomycetia</taxon>
        <taxon>Pirellulales</taxon>
        <taxon>Pirellulaceae</taxon>
        <taxon>Blastopirellula</taxon>
    </lineage>
</organism>